<dbReference type="HAMAP" id="MF_00480_B">
    <property type="entry name" value="Ribosomal_uS7_B"/>
    <property type="match status" value="1"/>
</dbReference>
<dbReference type="SUPFAM" id="SSF47973">
    <property type="entry name" value="Ribosomal protein S7"/>
    <property type="match status" value="1"/>
</dbReference>
<evidence type="ECO:0000256" key="7">
    <source>
        <dbReference type="RuleBase" id="RU003620"/>
    </source>
</evidence>
<organism evidence="9">
    <name type="scientific">Choreocolax polysiphoniae</name>
    <dbReference type="NCBI Taxonomy" id="282351"/>
    <lineage>
        <taxon>Eukaryota</taxon>
        <taxon>Rhodophyta</taxon>
        <taxon>Florideophyceae</taxon>
        <taxon>Rhodymeniophycidae</taxon>
        <taxon>Gigartinales</taxon>
        <taxon>Choreocolacaceae</taxon>
        <taxon>Choreocolax</taxon>
    </lineage>
</organism>
<evidence type="ECO:0000313" key="9">
    <source>
        <dbReference type="EMBL" id="AJH65849.1"/>
    </source>
</evidence>
<dbReference type="GO" id="GO:0003735">
    <property type="term" value="F:structural constituent of ribosome"/>
    <property type="evidence" value="ECO:0007669"/>
    <property type="project" value="InterPro"/>
</dbReference>
<name>A0A0B5W2H6_9FLOR</name>
<sequence>MSRRNISKKYSIVPDPIYNSILISMLITRILKNGKKEMAQKIIYKSLDIINNKTKKEPLLILEKAILNITPLIEVKIKRIGGSIYQVPIEVKAYRGINLALRWIVIYAIQRIGNNMIIKLANEIIDTANGNSNSIRKKEQTHKIAEANKAFIHYRY</sequence>
<accession>A0A0B5W2H6</accession>
<dbReference type="FunFam" id="1.10.455.10:FF:000001">
    <property type="entry name" value="30S ribosomal protein S7"/>
    <property type="match status" value="1"/>
</dbReference>
<keyword evidence="2 7" id="KW-0699">rRNA-binding</keyword>
<dbReference type="EMBL" id="KP308096">
    <property type="protein sequence ID" value="AJH65849.1"/>
    <property type="molecule type" value="Genomic_DNA"/>
</dbReference>
<dbReference type="CDD" id="cd14871">
    <property type="entry name" value="uS7_Chloroplast"/>
    <property type="match status" value="1"/>
</dbReference>
<dbReference type="NCBIfam" id="TIGR01029">
    <property type="entry name" value="rpsG_bact"/>
    <property type="match status" value="1"/>
</dbReference>
<keyword evidence="4 6" id="KW-0689">Ribosomal protein</keyword>
<dbReference type="AlphaFoldDB" id="A0A0B5W2H6"/>
<dbReference type="InterPro" id="IPR000235">
    <property type="entry name" value="Ribosomal_uS7"/>
</dbReference>
<keyword evidence="5 6" id="KW-0687">Ribonucleoprotein</keyword>
<evidence type="ECO:0000256" key="3">
    <source>
        <dbReference type="ARBA" id="ARBA00022884"/>
    </source>
</evidence>
<reference evidence="9" key="1">
    <citation type="journal article" date="2015" name="J. Phycol.">
        <title>The Choreocolax polysiphoniae plastid forces a reevaluation of the evolutionary pathways to parasitism in red algae.</title>
        <authorList>
            <person name="Salomaki E.D."/>
            <person name="Nickles K.R."/>
            <person name="Lane C.E."/>
        </authorList>
    </citation>
    <scope>NUCLEOTIDE SEQUENCE</scope>
</reference>
<keyword evidence="9" id="KW-0934">Plastid</keyword>
<dbReference type="PIRSF" id="PIRSF002122">
    <property type="entry name" value="RPS7p_RPS7a_RPS5e_RPS7o"/>
    <property type="match status" value="1"/>
</dbReference>
<dbReference type="InterPro" id="IPR020606">
    <property type="entry name" value="Ribosomal_uS7_CS"/>
</dbReference>
<dbReference type="Gene3D" id="1.10.455.10">
    <property type="entry name" value="Ribosomal protein S7 domain"/>
    <property type="match status" value="1"/>
</dbReference>
<comment type="similarity">
    <text evidence="1 6">Belongs to the universal ribosomal protein uS7 family.</text>
</comment>
<dbReference type="RefSeq" id="YP_009122091.1">
    <property type="nucleotide sequence ID" value="NC_026522.1"/>
</dbReference>
<dbReference type="GeneID" id="23629421"/>
<dbReference type="GO" id="GO:0019843">
    <property type="term" value="F:rRNA binding"/>
    <property type="evidence" value="ECO:0007669"/>
    <property type="project" value="UniProtKB-KW"/>
</dbReference>
<geneLocation type="plastid" evidence="9"/>
<dbReference type="GO" id="GO:0006412">
    <property type="term" value="P:translation"/>
    <property type="evidence" value="ECO:0007669"/>
    <property type="project" value="InterPro"/>
</dbReference>
<evidence type="ECO:0000256" key="2">
    <source>
        <dbReference type="ARBA" id="ARBA00022730"/>
    </source>
</evidence>
<feature type="domain" description="Small ribosomal subunit protein uS7" evidence="8">
    <location>
        <begin position="2"/>
        <end position="149"/>
    </location>
</feature>
<evidence type="ECO:0000256" key="6">
    <source>
        <dbReference type="RuleBase" id="RU003619"/>
    </source>
</evidence>
<evidence type="ECO:0000256" key="1">
    <source>
        <dbReference type="ARBA" id="ARBA00007151"/>
    </source>
</evidence>
<dbReference type="InterPro" id="IPR005717">
    <property type="entry name" value="Ribosomal_uS7_bac/org-type"/>
</dbReference>
<dbReference type="GO" id="GO:0015935">
    <property type="term" value="C:small ribosomal subunit"/>
    <property type="evidence" value="ECO:0007669"/>
    <property type="project" value="InterPro"/>
</dbReference>
<dbReference type="PROSITE" id="PS00052">
    <property type="entry name" value="RIBOSOMAL_S7"/>
    <property type="match status" value="1"/>
</dbReference>
<dbReference type="Pfam" id="PF00177">
    <property type="entry name" value="Ribosomal_S7"/>
    <property type="match status" value="1"/>
</dbReference>
<dbReference type="PANTHER" id="PTHR11205">
    <property type="entry name" value="RIBOSOMAL PROTEIN S7"/>
    <property type="match status" value="1"/>
</dbReference>
<gene>
    <name evidence="9" type="primary">rps7</name>
</gene>
<protein>
    <recommendedName>
        <fullName evidence="7">Ribosomal protein S7</fullName>
    </recommendedName>
</protein>
<evidence type="ECO:0000256" key="4">
    <source>
        <dbReference type="ARBA" id="ARBA00022980"/>
    </source>
</evidence>
<evidence type="ECO:0000256" key="5">
    <source>
        <dbReference type="ARBA" id="ARBA00023274"/>
    </source>
</evidence>
<dbReference type="InterPro" id="IPR023798">
    <property type="entry name" value="Ribosomal_uS7_dom"/>
</dbReference>
<evidence type="ECO:0000259" key="8">
    <source>
        <dbReference type="Pfam" id="PF00177"/>
    </source>
</evidence>
<proteinExistence type="inferred from homology"/>
<keyword evidence="3 7" id="KW-0694">RNA-binding</keyword>
<dbReference type="InterPro" id="IPR036823">
    <property type="entry name" value="Ribosomal_uS7_dom_sf"/>
</dbReference>